<proteinExistence type="predicted"/>
<evidence type="ECO:0000313" key="2">
    <source>
        <dbReference type="Proteomes" id="UP000286235"/>
    </source>
</evidence>
<dbReference type="AlphaFoldDB" id="A0A420VHT2"/>
<gene>
    <name evidence="1" type="ORF">Cdeb_00199</name>
</gene>
<protein>
    <submittedName>
        <fullName evidence="1">Uncharacterized protein</fullName>
    </submittedName>
</protein>
<keyword evidence="2" id="KW-1185">Reference proteome</keyword>
<sequence length="249" mass="27171">MPGPAGGMSIALSVIFPGNGVPPSSRIHPKKIREAGPRTEPGLCLPLAPAYRRQIAKAKGPGRTICPLPSFMVRNPAPMSGLPPHPVGFIGGTPRRPFLQPGFCKMPFGFPSQRRLLSFSRSTRRNGRAFPLAGPYPCGDKKMGCFVSKSSLNFPSCKPWAGPASPARSSPLASHFPGFSSAPVRQQRFARQRILSFRHALSHRRSAANDSHYVYGRLFSTSSIISRTETNPPPDKYQKFGSKYTIWPS</sequence>
<accession>A0A420VHT2</accession>
<organism evidence="1 2">
    <name type="scientific">Caldibacillus debilis GB1</name>
    <dbReference type="NCBI Taxonomy" id="1339248"/>
    <lineage>
        <taxon>Bacteria</taxon>
        <taxon>Bacillati</taxon>
        <taxon>Bacillota</taxon>
        <taxon>Bacilli</taxon>
        <taxon>Bacillales</taxon>
        <taxon>Bacillaceae</taxon>
        <taxon>Caldibacillus</taxon>
    </lineage>
</organism>
<evidence type="ECO:0000313" key="1">
    <source>
        <dbReference type="EMBL" id="RKO63110.1"/>
    </source>
</evidence>
<dbReference type="EMBL" id="AZRV01000011">
    <property type="protein sequence ID" value="RKO63110.1"/>
    <property type="molecule type" value="Genomic_DNA"/>
</dbReference>
<name>A0A420VHT2_9BACI</name>
<reference evidence="1 2" key="1">
    <citation type="submission" date="2013-12" db="EMBL/GenBank/DDBJ databases">
        <title>Genome and proteome characterization of Caldibacillus debilis GB1 derived from a cellulolytic aero-tolerant co-culture.</title>
        <authorList>
            <person name="Wushke S.T."/>
            <person name="Zhang X."/>
            <person name="Fristensky B."/>
            <person name="Wilkins J.A."/>
            <person name="Levin D.B."/>
            <person name="Sparling R."/>
        </authorList>
    </citation>
    <scope>NUCLEOTIDE SEQUENCE [LARGE SCALE GENOMIC DNA]</scope>
    <source>
        <strain evidence="1 2">GB1</strain>
    </source>
</reference>
<dbReference type="Proteomes" id="UP000286235">
    <property type="component" value="Unassembled WGS sequence"/>
</dbReference>
<comment type="caution">
    <text evidence="1">The sequence shown here is derived from an EMBL/GenBank/DDBJ whole genome shotgun (WGS) entry which is preliminary data.</text>
</comment>